<dbReference type="SUPFAM" id="SSF55048">
    <property type="entry name" value="Probable ACP-binding domain of malonyl-CoA ACP transacylase"/>
    <property type="match status" value="1"/>
</dbReference>
<dbReference type="SMART" id="SM00827">
    <property type="entry name" value="PKS_AT"/>
    <property type="match status" value="1"/>
</dbReference>
<dbReference type="SMART" id="SM00825">
    <property type="entry name" value="PKS_KS"/>
    <property type="match status" value="1"/>
</dbReference>
<dbReference type="CDD" id="cd05195">
    <property type="entry name" value="enoyl_red"/>
    <property type="match status" value="1"/>
</dbReference>
<dbReference type="InterPro" id="IPR014030">
    <property type="entry name" value="Ketoacyl_synth_N"/>
</dbReference>
<dbReference type="GO" id="GO:0004312">
    <property type="term" value="F:fatty acid synthase activity"/>
    <property type="evidence" value="ECO:0007669"/>
    <property type="project" value="TreeGrafter"/>
</dbReference>
<organism evidence="12 13">
    <name type="scientific">Talaromyces stipitatus (strain ATCC 10500 / CBS 375.48 / QM 6759 / NRRL 1006)</name>
    <name type="common">Penicillium stipitatum</name>
    <dbReference type="NCBI Taxonomy" id="441959"/>
    <lineage>
        <taxon>Eukaryota</taxon>
        <taxon>Fungi</taxon>
        <taxon>Dikarya</taxon>
        <taxon>Ascomycota</taxon>
        <taxon>Pezizomycotina</taxon>
        <taxon>Eurotiomycetes</taxon>
        <taxon>Eurotiomycetidae</taxon>
        <taxon>Eurotiales</taxon>
        <taxon>Trichocomaceae</taxon>
        <taxon>Talaromyces</taxon>
        <taxon>Talaromyces sect. Talaromyces</taxon>
    </lineage>
</organism>
<dbReference type="Pfam" id="PF00698">
    <property type="entry name" value="Acyl_transf_1"/>
    <property type="match status" value="1"/>
</dbReference>
<evidence type="ECO:0000259" key="10">
    <source>
        <dbReference type="PROSITE" id="PS52004"/>
    </source>
</evidence>
<protein>
    <submittedName>
        <fullName evidence="12">Polyketide synthase, putative</fullName>
        <ecNumber evidence="12">2.3.1.161</ecNumber>
    </submittedName>
</protein>
<dbReference type="InterPro" id="IPR018201">
    <property type="entry name" value="Ketoacyl_synth_AS"/>
</dbReference>
<dbReference type="PROSITE" id="PS00606">
    <property type="entry name" value="KS3_1"/>
    <property type="match status" value="1"/>
</dbReference>
<dbReference type="PANTHER" id="PTHR43775:SF29">
    <property type="entry name" value="ASPERFURANONE POLYKETIDE SYNTHASE AFOG-RELATED"/>
    <property type="match status" value="1"/>
</dbReference>
<dbReference type="Pfam" id="PF08659">
    <property type="entry name" value="KR"/>
    <property type="match status" value="1"/>
</dbReference>
<feature type="domain" description="Ketosynthase family 3 (KS3)" evidence="10">
    <location>
        <begin position="1"/>
        <end position="422"/>
    </location>
</feature>
<dbReference type="GO" id="GO:0016491">
    <property type="term" value="F:oxidoreductase activity"/>
    <property type="evidence" value="ECO:0007669"/>
    <property type="project" value="UniProtKB-KW"/>
</dbReference>
<dbReference type="SMART" id="SM00822">
    <property type="entry name" value="PKS_KR"/>
    <property type="match status" value="1"/>
</dbReference>
<keyword evidence="13" id="KW-1185">Reference proteome</keyword>
<evidence type="ECO:0000256" key="9">
    <source>
        <dbReference type="PROSITE-ProRule" id="PRU01363"/>
    </source>
</evidence>
<dbReference type="HOGENOM" id="CLU_000022_31_1_1"/>
<feature type="region of interest" description="C-terminal hotdog fold" evidence="9">
    <location>
        <begin position="1109"/>
        <end position="1266"/>
    </location>
</feature>
<dbReference type="Pfam" id="PF21089">
    <property type="entry name" value="PKS_DH_N"/>
    <property type="match status" value="1"/>
</dbReference>
<evidence type="ECO:0000256" key="1">
    <source>
        <dbReference type="ARBA" id="ARBA00005179"/>
    </source>
</evidence>
<dbReference type="SMART" id="SM00823">
    <property type="entry name" value="PKS_PP"/>
    <property type="match status" value="1"/>
</dbReference>
<keyword evidence="8 12" id="KW-0012">Acyltransferase</keyword>
<reference evidence="13" key="1">
    <citation type="journal article" date="2015" name="Genome Announc.">
        <title>Genome sequence of the AIDS-associated pathogen Penicillium marneffei (ATCC18224) and its near taxonomic relative Talaromyces stipitatus (ATCC10500).</title>
        <authorList>
            <person name="Nierman W.C."/>
            <person name="Fedorova-Abrams N.D."/>
            <person name="Andrianopoulos A."/>
        </authorList>
    </citation>
    <scope>NUCLEOTIDE SEQUENCE [LARGE SCALE GENOMIC DNA]</scope>
    <source>
        <strain evidence="13">ATCC 10500 / CBS 375.48 / QM 6759 / NRRL 1006</strain>
    </source>
</reference>
<feature type="region of interest" description="N-terminal hotdog fold" evidence="9">
    <location>
        <begin position="952"/>
        <end position="1084"/>
    </location>
</feature>
<keyword evidence="3" id="KW-0597">Phosphoprotein</keyword>
<dbReference type="Pfam" id="PF23114">
    <property type="entry name" value="NAD-bd_HRPKS_sdrA"/>
    <property type="match status" value="1"/>
</dbReference>
<dbReference type="InterPro" id="IPR029063">
    <property type="entry name" value="SAM-dependent_MTases_sf"/>
</dbReference>
<dbReference type="CDD" id="cd00833">
    <property type="entry name" value="PKS"/>
    <property type="match status" value="1"/>
</dbReference>
<dbReference type="GO" id="GO:0031177">
    <property type="term" value="F:phosphopantetheine binding"/>
    <property type="evidence" value="ECO:0007669"/>
    <property type="project" value="InterPro"/>
</dbReference>
<dbReference type="InterPro" id="IPR009081">
    <property type="entry name" value="PP-bd_ACP"/>
</dbReference>
<dbReference type="InterPro" id="IPR020807">
    <property type="entry name" value="PKS_DH"/>
</dbReference>
<dbReference type="Pfam" id="PF08242">
    <property type="entry name" value="Methyltransf_12"/>
    <property type="match status" value="1"/>
</dbReference>
<dbReference type="PhylomeDB" id="B8MJ47"/>
<dbReference type="InterPro" id="IPR042104">
    <property type="entry name" value="PKS_dehydratase_sf"/>
</dbReference>
<dbReference type="Pfam" id="PF14765">
    <property type="entry name" value="PS-DH"/>
    <property type="match status" value="1"/>
</dbReference>
<keyword evidence="2" id="KW-0596">Phosphopantetheine</keyword>
<evidence type="ECO:0000256" key="7">
    <source>
        <dbReference type="ARBA" id="ARBA00023268"/>
    </source>
</evidence>
<proteinExistence type="predicted"/>
<feature type="domain" description="PKS/mFAS DH" evidence="11">
    <location>
        <begin position="952"/>
        <end position="1266"/>
    </location>
</feature>
<evidence type="ECO:0000313" key="13">
    <source>
        <dbReference type="Proteomes" id="UP000001745"/>
    </source>
</evidence>
<name>B8MJ47_TALSN</name>
<dbReference type="GeneID" id="8103367"/>
<dbReference type="CDD" id="cd02440">
    <property type="entry name" value="AdoMet_MTases"/>
    <property type="match status" value="1"/>
</dbReference>
<dbReference type="SUPFAM" id="SSF53335">
    <property type="entry name" value="S-adenosyl-L-methionine-dependent methyltransferases"/>
    <property type="match status" value="1"/>
</dbReference>
<dbReference type="GO" id="GO:0006633">
    <property type="term" value="P:fatty acid biosynthetic process"/>
    <property type="evidence" value="ECO:0007669"/>
    <property type="project" value="InterPro"/>
</dbReference>
<dbReference type="InterPro" id="IPR049900">
    <property type="entry name" value="PKS_mFAS_DH"/>
</dbReference>
<dbReference type="Gene3D" id="3.40.50.720">
    <property type="entry name" value="NAD(P)-binding Rossmann-like Domain"/>
    <property type="match status" value="2"/>
</dbReference>
<dbReference type="Pfam" id="PF02801">
    <property type="entry name" value="Ketoacyl-synt_C"/>
    <property type="match status" value="1"/>
</dbReference>
<feature type="active site" description="Proton donor; for dehydratase activity" evidence="9">
    <location>
        <position position="1175"/>
    </location>
</feature>
<dbReference type="SUPFAM" id="SSF52151">
    <property type="entry name" value="FabD/lysophospholipase-like"/>
    <property type="match status" value="1"/>
</dbReference>
<evidence type="ECO:0000256" key="8">
    <source>
        <dbReference type="ARBA" id="ARBA00023315"/>
    </source>
</evidence>
<dbReference type="PANTHER" id="PTHR43775">
    <property type="entry name" value="FATTY ACID SYNTHASE"/>
    <property type="match status" value="1"/>
</dbReference>
<dbReference type="InterPro" id="IPR020806">
    <property type="entry name" value="PKS_PP-bd"/>
</dbReference>
<dbReference type="InterPro" id="IPR013217">
    <property type="entry name" value="Methyltransf_12"/>
</dbReference>
<dbReference type="Gene3D" id="3.10.129.110">
    <property type="entry name" value="Polyketide synthase dehydratase"/>
    <property type="match status" value="1"/>
</dbReference>
<dbReference type="InterPro" id="IPR014031">
    <property type="entry name" value="Ketoacyl_synth_C"/>
</dbReference>
<dbReference type="InterPro" id="IPR032821">
    <property type="entry name" value="PKS_assoc"/>
</dbReference>
<dbReference type="PROSITE" id="PS52004">
    <property type="entry name" value="KS3_2"/>
    <property type="match status" value="1"/>
</dbReference>
<keyword evidence="6" id="KW-0560">Oxidoreductase</keyword>
<dbReference type="InterPro" id="IPR020843">
    <property type="entry name" value="ER"/>
</dbReference>
<dbReference type="SMART" id="SM00829">
    <property type="entry name" value="PKS_ER"/>
    <property type="match status" value="1"/>
</dbReference>
<feature type="active site" description="Proton acceptor; for dehydratase activity" evidence="9">
    <location>
        <position position="984"/>
    </location>
</feature>
<evidence type="ECO:0000256" key="2">
    <source>
        <dbReference type="ARBA" id="ARBA00022450"/>
    </source>
</evidence>
<dbReference type="EMBL" id="EQ962657">
    <property type="protein sequence ID" value="EED15709.1"/>
    <property type="molecule type" value="Genomic_DNA"/>
</dbReference>
<dbReference type="STRING" id="441959.B8MJ47"/>
<dbReference type="Gene3D" id="3.40.366.10">
    <property type="entry name" value="Malonyl-Coenzyme A Acyl Carrier Protein, domain 2"/>
    <property type="match status" value="1"/>
</dbReference>
<dbReference type="FunFam" id="3.40.50.720:FF:000209">
    <property type="entry name" value="Polyketide synthase Pks12"/>
    <property type="match status" value="1"/>
</dbReference>
<evidence type="ECO:0000256" key="4">
    <source>
        <dbReference type="ARBA" id="ARBA00022679"/>
    </source>
</evidence>
<dbReference type="InterPro" id="IPR013968">
    <property type="entry name" value="PKS_KR"/>
</dbReference>
<dbReference type="GO" id="GO:0004315">
    <property type="term" value="F:3-oxoacyl-[acyl-carrier-protein] synthase activity"/>
    <property type="evidence" value="ECO:0007669"/>
    <property type="project" value="InterPro"/>
</dbReference>
<dbReference type="EC" id="2.3.1.161" evidence="12"/>
<keyword evidence="7" id="KW-0511">Multifunctional enzyme</keyword>
<dbReference type="InterPro" id="IPR049552">
    <property type="entry name" value="PKS_DH_N"/>
</dbReference>
<dbReference type="VEuPathDB" id="FungiDB:TSTA_051450"/>
<dbReference type="InterPro" id="IPR050091">
    <property type="entry name" value="PKS_NRPS_Biosynth_Enz"/>
</dbReference>
<dbReference type="Gene3D" id="3.40.47.10">
    <property type="match status" value="1"/>
</dbReference>
<dbReference type="InParanoid" id="B8MJ47"/>
<dbReference type="InterPro" id="IPR001227">
    <property type="entry name" value="Ac_transferase_dom_sf"/>
</dbReference>
<dbReference type="Pfam" id="PF16197">
    <property type="entry name" value="KAsynt_C_assoc"/>
    <property type="match status" value="1"/>
</dbReference>
<dbReference type="SUPFAM" id="SSF53901">
    <property type="entry name" value="Thiolase-like"/>
    <property type="match status" value="1"/>
</dbReference>
<dbReference type="InterPro" id="IPR049551">
    <property type="entry name" value="PKS_DH_C"/>
</dbReference>
<accession>B8MJ47</accession>
<dbReference type="InterPro" id="IPR016035">
    <property type="entry name" value="Acyl_Trfase/lysoPLipase"/>
</dbReference>
<dbReference type="GO" id="GO:0050637">
    <property type="term" value="F:lovastatin nonaketide synthase activity"/>
    <property type="evidence" value="ECO:0007669"/>
    <property type="project" value="UniProtKB-EC"/>
</dbReference>
<dbReference type="GO" id="GO:0044550">
    <property type="term" value="P:secondary metabolite biosynthetic process"/>
    <property type="evidence" value="ECO:0007669"/>
    <property type="project" value="UniProtKB-ARBA"/>
</dbReference>
<dbReference type="SUPFAM" id="SSF50129">
    <property type="entry name" value="GroES-like"/>
    <property type="match status" value="1"/>
</dbReference>
<evidence type="ECO:0000256" key="5">
    <source>
        <dbReference type="ARBA" id="ARBA00022857"/>
    </source>
</evidence>
<dbReference type="OrthoDB" id="329835at2759"/>
<dbReference type="Proteomes" id="UP000001745">
    <property type="component" value="Unassembled WGS sequence"/>
</dbReference>
<dbReference type="InterPro" id="IPR013154">
    <property type="entry name" value="ADH-like_N"/>
</dbReference>
<gene>
    <name evidence="12" type="ORF">TSTA_051450</name>
</gene>
<dbReference type="RefSeq" id="XP_002485662.1">
    <property type="nucleotide sequence ID" value="XM_002485617.1"/>
</dbReference>
<dbReference type="InterPro" id="IPR016036">
    <property type="entry name" value="Malonyl_transacylase_ACP-bd"/>
</dbReference>
<dbReference type="InterPro" id="IPR056501">
    <property type="entry name" value="NAD-bd_HRPKS_sdrA"/>
</dbReference>
<keyword evidence="4 12" id="KW-0808">Transferase</keyword>
<dbReference type="SMART" id="SM00826">
    <property type="entry name" value="PKS_DH"/>
    <property type="match status" value="1"/>
</dbReference>
<dbReference type="PROSITE" id="PS52019">
    <property type="entry name" value="PKS_MFAS_DH"/>
    <property type="match status" value="1"/>
</dbReference>
<dbReference type="Gene3D" id="3.90.180.10">
    <property type="entry name" value="Medium-chain alcohol dehydrogenases, catalytic domain"/>
    <property type="match status" value="1"/>
</dbReference>
<dbReference type="GO" id="GO:1901336">
    <property type="term" value="P:lactone biosynthetic process"/>
    <property type="evidence" value="ECO:0007669"/>
    <property type="project" value="UniProtKB-ARBA"/>
</dbReference>
<dbReference type="Gene3D" id="1.10.1200.10">
    <property type="entry name" value="ACP-like"/>
    <property type="match status" value="1"/>
</dbReference>
<dbReference type="InterPro" id="IPR036736">
    <property type="entry name" value="ACP-like_sf"/>
</dbReference>
<dbReference type="InterPro" id="IPR014043">
    <property type="entry name" value="Acyl_transferase_dom"/>
</dbReference>
<comment type="pathway">
    <text evidence="1">Secondary metabolite biosynthesis.</text>
</comment>
<dbReference type="SUPFAM" id="SSF47336">
    <property type="entry name" value="ACP-like"/>
    <property type="match status" value="1"/>
</dbReference>
<dbReference type="Pfam" id="PF00109">
    <property type="entry name" value="ketoacyl-synt"/>
    <property type="match status" value="1"/>
</dbReference>
<dbReference type="eggNOG" id="KOG1202">
    <property type="taxonomic scope" value="Eukaryota"/>
</dbReference>
<keyword evidence="5" id="KW-0521">NADP</keyword>
<dbReference type="InterPro" id="IPR036291">
    <property type="entry name" value="NAD(P)-bd_dom_sf"/>
</dbReference>
<evidence type="ECO:0000256" key="3">
    <source>
        <dbReference type="ARBA" id="ARBA00022553"/>
    </source>
</evidence>
<evidence type="ECO:0000256" key="6">
    <source>
        <dbReference type="ARBA" id="ARBA00023002"/>
    </source>
</evidence>
<dbReference type="Pfam" id="PF13602">
    <property type="entry name" value="ADH_zinc_N_2"/>
    <property type="match status" value="1"/>
</dbReference>
<evidence type="ECO:0000259" key="11">
    <source>
        <dbReference type="PROSITE" id="PS52019"/>
    </source>
</evidence>
<dbReference type="InterPro" id="IPR020841">
    <property type="entry name" value="PKS_Beta-ketoAc_synthase_dom"/>
</dbReference>
<dbReference type="InterPro" id="IPR011032">
    <property type="entry name" value="GroES-like_sf"/>
</dbReference>
<dbReference type="Pfam" id="PF23297">
    <property type="entry name" value="ACP_SdgA_C"/>
    <property type="match status" value="1"/>
</dbReference>
<sequence length="2574" mass="283293">MTSLLSDSLSNSLEPSPQTLWELMATGKCVASQFPSDRISATRYHVVDDSRPGTIRPQKACFLERDISAFDAKLFGMTPDEAAGTDPQQRIILETTYRALENAGIPMQKANGSDTSVHTGCFTADYTLASAKDLENAPRYAGTGMAASMLSNRISTFFNLRGPSMTIDTACSSSLVALDMACQDLRHQRTSMGIVAGCNLLLGPDFFITLSSLGFVSPDGVSHAFDNRANGYGRGEGFGVLILKTVEDAIKDGDTIRAIIRVTKTNQNGRTSLAQPSKEMQASLIQETYRDAELKTSLTRFFEAHGTGTAIGDPLEAMAIGSTFGPGRDSDDPVIVGAVKANIGHLEGAAGIAGIIKTILVLERGLIPPIAELQDLNDKIDAEFLKLKFPRALTPWPREGLRRASINSFGFGGTNAHVVLDDALHYLKGRGLVANHCTNATPLEHKVIEQKHLPKPDMETKALATMKGPRLFVWSGHEKSSVTQMVELYRVYLKKLQSQNIDGLDTYHDMLAYTLAQRRSLHNWRSFAVADSVCQLVERLVTPRLPSQSRTNPKSGFVFTGQGAQWAGMGKELIVFPAFRNSILAADKFLASIGSVWKPSDFFFDDDEIRARINEPRFSQILCTILQIALVELLRTFHIHPTVVAGHSSGEIAAAYAVGGISRQSAWKIAYFRGLFCSALAESSGTTPHGAMMAVGLSESSVQPYIDEILQDSPGRGVLVAACMNSPKNTTVSGDKCLIEQLQAKLLADAIFARVLKVPVAYHSPHMHRIAAPYREVIGKLDRGETPPVFATMVSSVTGDIIPISELVKSEYWVRNLVSPVQFSAALGRIFQDSAKKVQKKFDLSHRSVASVSDLIEIGPHSAMEGPIREIKEATASPAKDGISYTATLDRGRAATETILEAAGKLHCVGFDVNLGNVNAPFLERDPFDHAHTYWHESRISKNIRLNPQPYNAFLGLPVPDWNPLEPRWRNIVRLSSMPWLEDHKVNGEILFPAAGMMVMAMEAIKQISTEQTITGFEFREIGILNALMISQDDEGVEVLFHLKPSFDSISKTNSWATFSLYAYRGENFIEVSRGSIKALSASQIQSDMEHAQNSHVHELLSSAKSSCLTETSSADLYADLEKNGYQYGPAFQGIESARRDNCGQALGRVSTNKFLHADTSLDANIPDIHPCTLDSILQVCIPAVAWGNNNRTATWVPTFIKKGWLARSGFKASEQNDMLYVQSSTTSRGTRLAEADLNVVDTSGSNLLGQAEGIEITLVADEDQVHGGNSSSTVRRLCWDMIYKPDPTLLGTEQLSQYAIESLKPETGPTELIQALKLYILASISRAINEVAGSDIPTHHMHLQKQYAWSQTMIDTANRQPPSDISYTWHDYIEDTQYNNLCDHVKEIGGRLGDIYVHFGSHLTDMLRGRVDALQVLVPDNRLKDYYELSNNLGQFFNPMQRYVDAMAHKNPGMKILEVGAGTGATTRFMLDTLASRTPNGVYSRFSRYDFTDVTGSFIESAENEFGSIPKMNFGLFDVEEDPVGQGYEEGSYDLIVAANVVHATKCLRKTLSNIRKLLRDDGKLILIEITATTTYPLTQYLFGFLPGWWLSTEPWRQDGPCVTLERWSEELEASGFNKYHLALHDFEVEDNQVTSLLISSVKPPVNNSTGKYAAVIDKTALVITGWEEPSLESFLSELVKSRMEEMGMRSVRPSSFREVGGLVDLEDKLVLIVQDRAWLSLEHLDPREYYLFNTTLARARNILWVSEASPPTAAHVSPIGPVTGIARALRSEKQNILFGTVTLCTSSSPTVLSLNVERAVQNFLQGTSSQTYERELVQVGDYLCIPRIYENGELNQKVHDFTFASFKPQQRFGEQNLKLRVRRPGLLDSVYFEEVPEAGPLGSDEIEVEVKAIGVNFRDCLIALGRIDQDILGTECAGLVRRVGSACQLRPGDRVMVGDVDTYHGVIRCKEILAVKMPEDMSLVDAASVPTNFVTVYHAFVRVSNLPPGESVLIHSGAGGTGQAAIQVAQYCGAEIYTTVGSSSKKRLLMEMYGIPEDHIFNSRDLSFVAEIKRSTQNRGVDVVLNSLAGDALVASWECIAPFGRFIEIGKKDIFSHNKLPMFQFARNVSFSAIDLASMAQERPDLIQSGLLGITNLFRRKILRMPSPMKSFPISDVEGAFRYLQSGMNPGKVVLEIDQEAIVPAMVKTRSDWNFSPEETFILGGGLGAQGQMISEWMVSKGARYLVLLSRRGINNNAVLESFVSKLQSTGAVVYCPKCDVSDPESLAAVVKYCRTNMPPIKGCIQAAMELRDSVFENIDHAAWSACLRPKVDGSWNLHEQLPRDLDFFILFSSIAGVVGSQGQANYAAGNTFQDELAKYRLSRGEKAISLNLSMIADHGYALEHEEAARRFAKSRFVLEMTQPEVLAMLEHYCDKRLQLDPAHSQIANGLELPEDISNRGMDIMGWMHEPIFTILHQMGSSVGMANNSIDSKDKGPSLIKQLEEAPSIAEAADVVANGIAAKLCKALSISPDSFDISQPLHIYGVDSLIAVEMRNWFMQVLRADVAVFEILGGATASTLGRAVAEKVRAVV</sequence>
<dbReference type="OMA" id="VHTGCFT"/>
<dbReference type="InterPro" id="IPR057326">
    <property type="entry name" value="KR_dom"/>
</dbReference>
<dbReference type="SUPFAM" id="SSF51735">
    <property type="entry name" value="NAD(P)-binding Rossmann-fold domains"/>
    <property type="match status" value="2"/>
</dbReference>
<dbReference type="Pfam" id="PF08240">
    <property type="entry name" value="ADH_N"/>
    <property type="match status" value="1"/>
</dbReference>
<evidence type="ECO:0000313" key="12">
    <source>
        <dbReference type="EMBL" id="EED15709.1"/>
    </source>
</evidence>
<dbReference type="InterPro" id="IPR016039">
    <property type="entry name" value="Thiolase-like"/>
</dbReference>
<dbReference type="Gene3D" id="3.40.50.150">
    <property type="entry name" value="Vaccinia Virus protein VP39"/>
    <property type="match status" value="1"/>
</dbReference>